<keyword evidence="2" id="KW-1185">Reference proteome</keyword>
<accession>A0ABU0TTV2</accession>
<evidence type="ECO:0000313" key="2">
    <source>
        <dbReference type="Proteomes" id="UP001226691"/>
    </source>
</evidence>
<dbReference type="EMBL" id="JAUTBF010000001">
    <property type="protein sequence ID" value="MDQ1123095.1"/>
    <property type="molecule type" value="Genomic_DNA"/>
</dbReference>
<comment type="caution">
    <text evidence="1">The sequence shown here is derived from an EMBL/GenBank/DDBJ whole genome shotgun (WGS) entry which is preliminary data.</text>
</comment>
<organism evidence="1 2">
    <name type="scientific">Microbacterium trichothecenolyticum</name>
    <name type="common">Aureobacterium trichothecenolyticum</name>
    <dbReference type="NCBI Taxonomy" id="69370"/>
    <lineage>
        <taxon>Bacteria</taxon>
        <taxon>Bacillati</taxon>
        <taxon>Actinomycetota</taxon>
        <taxon>Actinomycetes</taxon>
        <taxon>Micrococcales</taxon>
        <taxon>Microbacteriaceae</taxon>
        <taxon>Microbacterium</taxon>
    </lineage>
</organism>
<evidence type="ECO:0000313" key="1">
    <source>
        <dbReference type="EMBL" id="MDQ1123095.1"/>
    </source>
</evidence>
<reference evidence="1 2" key="1">
    <citation type="submission" date="2023-07" db="EMBL/GenBank/DDBJ databases">
        <title>Functional and genomic diversity of the sorghum phyllosphere microbiome.</title>
        <authorList>
            <person name="Shade A."/>
        </authorList>
    </citation>
    <scope>NUCLEOTIDE SEQUENCE [LARGE SCALE GENOMIC DNA]</scope>
    <source>
        <strain evidence="1 2">SORGH_AS_1207</strain>
    </source>
</reference>
<dbReference type="RefSeq" id="WP_307482203.1">
    <property type="nucleotide sequence ID" value="NZ_JAUTBF010000001.1"/>
</dbReference>
<protein>
    <submittedName>
        <fullName evidence="1">Uncharacterized protein</fullName>
    </submittedName>
</protein>
<name>A0ABU0TTV2_MICTR</name>
<gene>
    <name evidence="1" type="ORF">QE412_001668</name>
</gene>
<dbReference type="Proteomes" id="UP001226691">
    <property type="component" value="Unassembled WGS sequence"/>
</dbReference>
<sequence length="271" mass="29921">MVAVTDGTAGADIVQSAEGATFTELEETLIPYPDSFDLQRRNDTEYILRLRNGLGFERFIIESRISRFDNEDFSTLDSRLTSLVEWYHSTVYNINDELLEPETALVIDAAAGPSGRIFAQLHANLAMVQEHLLYVDIYVLRGGWVYRYIGARNLLLSKMAASVADLAGAIPNRRDSFETAVEHIVLVARPKRSAMVHGERALVRSLVAAGELVQIIASILGSPMSTTKGRRYADVFDRQALAAIGVEGYDTVVASVFELHDQTTPEGGERV</sequence>
<proteinExistence type="predicted"/>